<dbReference type="EMBL" id="ML213593">
    <property type="protein sequence ID" value="TFK42227.1"/>
    <property type="molecule type" value="Genomic_DNA"/>
</dbReference>
<gene>
    <name evidence="1" type="ORF">BDQ12DRAFT_720215</name>
</gene>
<reference evidence="1 2" key="1">
    <citation type="journal article" date="2019" name="Nat. Ecol. Evol.">
        <title>Megaphylogeny resolves global patterns of mushroom evolution.</title>
        <authorList>
            <person name="Varga T."/>
            <person name="Krizsan K."/>
            <person name="Foldi C."/>
            <person name="Dima B."/>
            <person name="Sanchez-Garcia M."/>
            <person name="Sanchez-Ramirez S."/>
            <person name="Szollosi G.J."/>
            <person name="Szarkandi J.G."/>
            <person name="Papp V."/>
            <person name="Albert L."/>
            <person name="Andreopoulos W."/>
            <person name="Angelini C."/>
            <person name="Antonin V."/>
            <person name="Barry K.W."/>
            <person name="Bougher N.L."/>
            <person name="Buchanan P."/>
            <person name="Buyck B."/>
            <person name="Bense V."/>
            <person name="Catcheside P."/>
            <person name="Chovatia M."/>
            <person name="Cooper J."/>
            <person name="Damon W."/>
            <person name="Desjardin D."/>
            <person name="Finy P."/>
            <person name="Geml J."/>
            <person name="Haridas S."/>
            <person name="Hughes K."/>
            <person name="Justo A."/>
            <person name="Karasinski D."/>
            <person name="Kautmanova I."/>
            <person name="Kiss B."/>
            <person name="Kocsube S."/>
            <person name="Kotiranta H."/>
            <person name="LaButti K.M."/>
            <person name="Lechner B.E."/>
            <person name="Liimatainen K."/>
            <person name="Lipzen A."/>
            <person name="Lukacs Z."/>
            <person name="Mihaltcheva S."/>
            <person name="Morgado L.N."/>
            <person name="Niskanen T."/>
            <person name="Noordeloos M.E."/>
            <person name="Ohm R.A."/>
            <person name="Ortiz-Santana B."/>
            <person name="Ovrebo C."/>
            <person name="Racz N."/>
            <person name="Riley R."/>
            <person name="Savchenko A."/>
            <person name="Shiryaev A."/>
            <person name="Soop K."/>
            <person name="Spirin V."/>
            <person name="Szebenyi C."/>
            <person name="Tomsovsky M."/>
            <person name="Tulloss R.E."/>
            <person name="Uehling J."/>
            <person name="Grigoriev I.V."/>
            <person name="Vagvolgyi C."/>
            <person name="Papp T."/>
            <person name="Martin F.M."/>
            <person name="Miettinen O."/>
            <person name="Hibbett D.S."/>
            <person name="Nagy L.G."/>
        </authorList>
    </citation>
    <scope>NUCLEOTIDE SEQUENCE [LARGE SCALE GENOMIC DNA]</scope>
    <source>
        <strain evidence="1 2">CBS 166.37</strain>
    </source>
</reference>
<organism evidence="1 2">
    <name type="scientific">Crucibulum laeve</name>
    <dbReference type="NCBI Taxonomy" id="68775"/>
    <lineage>
        <taxon>Eukaryota</taxon>
        <taxon>Fungi</taxon>
        <taxon>Dikarya</taxon>
        <taxon>Basidiomycota</taxon>
        <taxon>Agaricomycotina</taxon>
        <taxon>Agaricomycetes</taxon>
        <taxon>Agaricomycetidae</taxon>
        <taxon>Agaricales</taxon>
        <taxon>Agaricineae</taxon>
        <taxon>Nidulariaceae</taxon>
        <taxon>Crucibulum</taxon>
    </lineage>
</organism>
<protein>
    <submittedName>
        <fullName evidence="1">Uncharacterized protein</fullName>
    </submittedName>
</protein>
<name>A0A5C3MBF0_9AGAR</name>
<dbReference type="AlphaFoldDB" id="A0A5C3MBF0"/>
<accession>A0A5C3MBF0</accession>
<keyword evidence="2" id="KW-1185">Reference proteome</keyword>
<sequence length="90" mass="10218">MTTRKLSFQPSPLILRLGTFHRTHTLTHTSTVDQPILFHDTTQHFPKTCKLTTPCDVPLLPPSVLPRFLHGFNGLRQLKNSALEKTLSPF</sequence>
<proteinExistence type="predicted"/>
<dbReference type="Proteomes" id="UP000308652">
    <property type="component" value="Unassembled WGS sequence"/>
</dbReference>
<evidence type="ECO:0000313" key="2">
    <source>
        <dbReference type="Proteomes" id="UP000308652"/>
    </source>
</evidence>
<evidence type="ECO:0000313" key="1">
    <source>
        <dbReference type="EMBL" id="TFK42227.1"/>
    </source>
</evidence>